<dbReference type="AlphaFoldDB" id="A0A2I2KMB0"/>
<dbReference type="Proteomes" id="UP000234331">
    <property type="component" value="Unassembled WGS sequence"/>
</dbReference>
<keyword evidence="2" id="KW-1185">Reference proteome</keyword>
<dbReference type="RefSeq" id="WP_101830759.1">
    <property type="nucleotide sequence ID" value="NZ_FZMO01000064.1"/>
</dbReference>
<sequence length="78" mass="8089">MAIPPVDLPAEPVEASALVTVRRVVQPSAVEMGVTVTPDAAVEDLAAALAAMPARAVFIESFGDVDVTLVFRVQLTDA</sequence>
<gene>
    <name evidence="1" type="ORF">FRACA_1560010</name>
</gene>
<dbReference type="InterPro" id="IPR023817">
    <property type="entry name" value="Frankia_40_dom"/>
</dbReference>
<accession>A0A2I2KMB0</accession>
<reference evidence="1 2" key="1">
    <citation type="submission" date="2017-06" db="EMBL/GenBank/DDBJ databases">
        <authorList>
            <person name="Kim H.J."/>
            <person name="Triplett B.A."/>
        </authorList>
    </citation>
    <scope>NUCLEOTIDE SEQUENCE [LARGE SCALE GENOMIC DNA]</scope>
    <source>
        <strain evidence="1">FRACA_ARgP5</strain>
    </source>
</reference>
<proteinExistence type="predicted"/>
<protein>
    <submittedName>
        <fullName evidence="1">Uncharacterized protein</fullName>
    </submittedName>
</protein>
<dbReference type="EMBL" id="FZMO01000064">
    <property type="protein sequence ID" value="SNQ46800.1"/>
    <property type="molecule type" value="Genomic_DNA"/>
</dbReference>
<evidence type="ECO:0000313" key="1">
    <source>
        <dbReference type="EMBL" id="SNQ46800.1"/>
    </source>
</evidence>
<organism evidence="1 2">
    <name type="scientific">Frankia canadensis</name>
    <dbReference type="NCBI Taxonomy" id="1836972"/>
    <lineage>
        <taxon>Bacteria</taxon>
        <taxon>Bacillati</taxon>
        <taxon>Actinomycetota</taxon>
        <taxon>Actinomycetes</taxon>
        <taxon>Frankiales</taxon>
        <taxon>Frankiaceae</taxon>
        <taxon>Frankia</taxon>
    </lineage>
</organism>
<name>A0A2I2KMB0_9ACTN</name>
<dbReference type="NCBIfam" id="TIGR03917">
    <property type="entry name" value="Frankia_40_dom"/>
    <property type="match status" value="1"/>
</dbReference>
<evidence type="ECO:0000313" key="2">
    <source>
        <dbReference type="Proteomes" id="UP000234331"/>
    </source>
</evidence>